<dbReference type="SUPFAM" id="SSF57610">
    <property type="entry name" value="Thyroglobulin type-1 domain"/>
    <property type="match status" value="3"/>
</dbReference>
<dbReference type="PROSITE" id="PS51162">
    <property type="entry name" value="THYROGLOBULIN_1_2"/>
    <property type="match status" value="3"/>
</dbReference>
<feature type="disulfide bond" evidence="5">
    <location>
        <begin position="40"/>
        <end position="47"/>
    </location>
</feature>
<dbReference type="Pfam" id="PF00086">
    <property type="entry name" value="Thyroglobulin_1"/>
    <property type="match status" value="3"/>
</dbReference>
<sequence>MTDCQTKRAAALQGSQGGLQPVGRFLPSCDVKGAYEKVQCWGSIGFCWCVDSSGNEIKGTRVRGTPSCDTTPAPTASGLTDCQLRRHQAAGLLGAFRPLCDNAGAYEKVQSHEGYYWCVDSQGREINGTRLRFNKPTNCTSNSNSGPRMMVGRYVPQCDKDGSFHQVQCHPSTGFCWCVNTTSGIVVRNTQTRGRPDC</sequence>
<gene>
    <name evidence="7" type="ORF">NEMVEDRAFT_v1g6927</name>
</gene>
<evidence type="ECO:0000256" key="3">
    <source>
        <dbReference type="ARBA" id="ARBA00022737"/>
    </source>
</evidence>
<dbReference type="InParanoid" id="A7TCB6"/>
<evidence type="ECO:0000259" key="6">
    <source>
        <dbReference type="PROSITE" id="PS51162"/>
    </source>
</evidence>
<dbReference type="InterPro" id="IPR000716">
    <property type="entry name" value="Thyroglobulin_1"/>
</dbReference>
<dbReference type="HOGENOM" id="CLU_088448_0_0_1"/>
<evidence type="ECO:0000256" key="1">
    <source>
        <dbReference type="ARBA" id="ARBA00004613"/>
    </source>
</evidence>
<keyword evidence="8" id="KW-1185">Reference proteome</keyword>
<feature type="disulfide bond" evidence="5">
    <location>
        <begin position="178"/>
        <end position="198"/>
    </location>
</feature>
<feature type="disulfide bond" evidence="5">
    <location>
        <begin position="139"/>
        <end position="158"/>
    </location>
</feature>
<dbReference type="PROSITE" id="PS00484">
    <property type="entry name" value="THYROGLOBULIN_1_1"/>
    <property type="match status" value="2"/>
</dbReference>
<evidence type="ECO:0000313" key="8">
    <source>
        <dbReference type="Proteomes" id="UP000001593"/>
    </source>
</evidence>
<evidence type="ECO:0000313" key="7">
    <source>
        <dbReference type="EMBL" id="EDO26317.1"/>
    </source>
</evidence>
<evidence type="ECO:0000256" key="2">
    <source>
        <dbReference type="ARBA" id="ARBA00022525"/>
    </source>
</evidence>
<dbReference type="Proteomes" id="UP000001593">
    <property type="component" value="Unassembled WGS sequence"/>
</dbReference>
<organism evidence="7 8">
    <name type="scientific">Nematostella vectensis</name>
    <name type="common">Starlet sea anemone</name>
    <dbReference type="NCBI Taxonomy" id="45351"/>
    <lineage>
        <taxon>Eukaryota</taxon>
        <taxon>Metazoa</taxon>
        <taxon>Cnidaria</taxon>
        <taxon>Anthozoa</taxon>
        <taxon>Hexacorallia</taxon>
        <taxon>Actiniaria</taxon>
        <taxon>Edwardsiidae</taxon>
        <taxon>Nematostella</taxon>
    </lineage>
</organism>
<protein>
    <recommendedName>
        <fullName evidence="6">Thyroglobulin type-1 domain-containing protein</fullName>
    </recommendedName>
</protein>
<evidence type="ECO:0000256" key="5">
    <source>
        <dbReference type="PROSITE-ProRule" id="PRU00500"/>
    </source>
</evidence>
<keyword evidence="4 5" id="KW-1015">Disulfide bond</keyword>
<feature type="domain" description="Thyroglobulin type-1" evidence="6">
    <location>
        <begin position="136"/>
        <end position="198"/>
    </location>
</feature>
<dbReference type="EMBL" id="DS476188">
    <property type="protein sequence ID" value="EDO26317.1"/>
    <property type="molecule type" value="Genomic_DNA"/>
</dbReference>
<feature type="disulfide bond" evidence="5">
    <location>
        <begin position="169"/>
        <end position="176"/>
    </location>
</feature>
<name>A7TCB6_NEMVE</name>
<dbReference type="GO" id="GO:0005615">
    <property type="term" value="C:extracellular space"/>
    <property type="evidence" value="ECO:0000318"/>
    <property type="project" value="GO_Central"/>
</dbReference>
<proteinExistence type="predicted"/>
<feature type="domain" description="Thyroglobulin type-1" evidence="6">
    <location>
        <begin position="79"/>
        <end position="130"/>
    </location>
</feature>
<keyword evidence="2" id="KW-0964">Secreted</keyword>
<dbReference type="PhylomeDB" id="A7TCB6"/>
<dbReference type="CDD" id="cd00191">
    <property type="entry name" value="TY"/>
    <property type="match status" value="3"/>
</dbReference>
<reference evidence="7 8" key="1">
    <citation type="journal article" date="2007" name="Science">
        <title>Sea anemone genome reveals ancestral eumetazoan gene repertoire and genomic organization.</title>
        <authorList>
            <person name="Putnam N.H."/>
            <person name="Srivastava M."/>
            <person name="Hellsten U."/>
            <person name="Dirks B."/>
            <person name="Chapman J."/>
            <person name="Salamov A."/>
            <person name="Terry A."/>
            <person name="Shapiro H."/>
            <person name="Lindquist E."/>
            <person name="Kapitonov V.V."/>
            <person name="Jurka J."/>
            <person name="Genikhovich G."/>
            <person name="Grigoriev I.V."/>
            <person name="Lucas S.M."/>
            <person name="Steele R.E."/>
            <person name="Finnerty J.R."/>
            <person name="Technau U."/>
            <person name="Martindale M.Q."/>
            <person name="Rokhsar D.S."/>
        </authorList>
    </citation>
    <scope>NUCLEOTIDE SEQUENCE [LARGE SCALE GENOMIC DNA]</scope>
    <source>
        <strain evidence="8">CH2 X CH6</strain>
    </source>
</reference>
<dbReference type="InterPro" id="IPR036857">
    <property type="entry name" value="Thyroglobulin_1_sf"/>
</dbReference>
<feature type="domain" description="Thyroglobulin type-1" evidence="6">
    <location>
        <begin position="1"/>
        <end position="68"/>
    </location>
</feature>
<accession>A7TCB6</accession>
<comment type="caution">
    <text evidence="5">Lacks conserved residue(s) required for the propagation of feature annotation.</text>
</comment>
<dbReference type="PANTHER" id="PTHR12352">
    <property type="entry name" value="SECRETED MODULAR CALCIUM-BINDING PROTEIN"/>
    <property type="match status" value="1"/>
</dbReference>
<dbReference type="SMART" id="SM00211">
    <property type="entry name" value="TY"/>
    <property type="match status" value="3"/>
</dbReference>
<evidence type="ECO:0000256" key="4">
    <source>
        <dbReference type="ARBA" id="ARBA00023157"/>
    </source>
</evidence>
<dbReference type="STRING" id="45351.A7TCB6"/>
<dbReference type="PANTHER" id="PTHR12352:SF3">
    <property type="entry name" value="NIDOGEN-2"/>
    <property type="match status" value="1"/>
</dbReference>
<dbReference type="InterPro" id="IPR051950">
    <property type="entry name" value="Dev_reg/Prot_inhib"/>
</dbReference>
<dbReference type="Gene3D" id="4.10.800.10">
    <property type="entry name" value="Thyroglobulin type-1"/>
    <property type="match status" value="3"/>
</dbReference>
<dbReference type="AlphaFoldDB" id="A7TCB6"/>
<keyword evidence="3" id="KW-0677">Repeat</keyword>
<feature type="non-terminal residue" evidence="7">
    <location>
        <position position="198"/>
    </location>
</feature>
<comment type="subcellular location">
    <subcellularLocation>
        <location evidence="1">Secreted</location>
    </subcellularLocation>
</comment>